<proteinExistence type="predicted"/>
<organism evidence="2 3">
    <name type="scientific">Pristionchus fissidentatus</name>
    <dbReference type="NCBI Taxonomy" id="1538716"/>
    <lineage>
        <taxon>Eukaryota</taxon>
        <taxon>Metazoa</taxon>
        <taxon>Ecdysozoa</taxon>
        <taxon>Nematoda</taxon>
        <taxon>Chromadorea</taxon>
        <taxon>Rhabditida</taxon>
        <taxon>Rhabditina</taxon>
        <taxon>Diplogasteromorpha</taxon>
        <taxon>Diplogasteroidea</taxon>
        <taxon>Neodiplogasteridae</taxon>
        <taxon>Pristionchus</taxon>
    </lineage>
</organism>
<keyword evidence="3" id="KW-1185">Reference proteome</keyword>
<evidence type="ECO:0000313" key="2">
    <source>
        <dbReference type="EMBL" id="GMT29770.1"/>
    </source>
</evidence>
<evidence type="ECO:0000256" key="1">
    <source>
        <dbReference type="SAM" id="MobiDB-lite"/>
    </source>
</evidence>
<feature type="compositionally biased region" description="Acidic residues" evidence="1">
    <location>
        <begin position="21"/>
        <end position="46"/>
    </location>
</feature>
<reference evidence="2" key="1">
    <citation type="submission" date="2023-10" db="EMBL/GenBank/DDBJ databases">
        <title>Genome assembly of Pristionchus species.</title>
        <authorList>
            <person name="Yoshida K."/>
            <person name="Sommer R.J."/>
        </authorList>
    </citation>
    <scope>NUCLEOTIDE SEQUENCE</scope>
    <source>
        <strain evidence="2">RS5133</strain>
    </source>
</reference>
<protein>
    <recommendedName>
        <fullName evidence="4">C2H2-type domain-containing protein</fullName>
    </recommendedName>
</protein>
<gene>
    <name evidence="2" type="ORF">PFISCL1PPCAC_21067</name>
</gene>
<dbReference type="EMBL" id="BTSY01000005">
    <property type="protein sequence ID" value="GMT29770.1"/>
    <property type="molecule type" value="Genomic_DNA"/>
</dbReference>
<sequence length="222" mass="24935">HQSKVQKENGESNVVDYTESSGEEEEEKEDDEDYEEREKEEEEENNEPPAKKRKIGKKEQKSVVSNGPKREMQCPKCTKYRSASVGALVCHLRQIHGITPSDAGIIFKCGCGNESASHSHVSRKCTILNFTIIHEKTVGAKCILCESRPSTLYGYGKHLSRMHHFELGQSGFHLVCSCGARINTSVDVASLPHMRTDEGELLCRAYAESNNFVISFFARSHR</sequence>
<dbReference type="AlphaFoldDB" id="A0AAV5WGQ6"/>
<evidence type="ECO:0000313" key="3">
    <source>
        <dbReference type="Proteomes" id="UP001432322"/>
    </source>
</evidence>
<comment type="caution">
    <text evidence="2">The sequence shown here is derived from an EMBL/GenBank/DDBJ whole genome shotgun (WGS) entry which is preliminary data.</text>
</comment>
<evidence type="ECO:0008006" key="4">
    <source>
        <dbReference type="Google" id="ProtNLM"/>
    </source>
</evidence>
<feature type="region of interest" description="Disordered" evidence="1">
    <location>
        <begin position="1"/>
        <end position="73"/>
    </location>
</feature>
<name>A0AAV5WGQ6_9BILA</name>
<feature type="compositionally biased region" description="Basic and acidic residues" evidence="1">
    <location>
        <begin position="1"/>
        <end position="10"/>
    </location>
</feature>
<accession>A0AAV5WGQ6</accession>
<feature type="non-terminal residue" evidence="2">
    <location>
        <position position="1"/>
    </location>
</feature>
<dbReference type="Proteomes" id="UP001432322">
    <property type="component" value="Unassembled WGS sequence"/>
</dbReference>